<dbReference type="AlphaFoldDB" id="A0A7D9EHT0"/>
<evidence type="ECO:0000256" key="1">
    <source>
        <dbReference type="ARBA" id="ARBA00004141"/>
    </source>
</evidence>
<keyword evidence="4" id="KW-0297">G-protein coupled receptor</keyword>
<gene>
    <name evidence="8" type="ORF">PACLA_8A055327</name>
</gene>
<keyword evidence="5" id="KW-0472">Membrane</keyword>
<comment type="subcellular location">
    <subcellularLocation>
        <location evidence="1">Membrane</location>
        <topology evidence="1">Multi-pass membrane protein</topology>
    </subcellularLocation>
</comment>
<evidence type="ECO:0000256" key="6">
    <source>
        <dbReference type="ARBA" id="ARBA00023170"/>
    </source>
</evidence>
<name>A0A7D9EHT0_PARCT</name>
<evidence type="ECO:0000256" key="2">
    <source>
        <dbReference type="ARBA" id="ARBA00022692"/>
    </source>
</evidence>
<keyword evidence="6 8" id="KW-0675">Receptor</keyword>
<evidence type="ECO:0000256" key="3">
    <source>
        <dbReference type="ARBA" id="ARBA00022989"/>
    </source>
</evidence>
<evidence type="ECO:0000256" key="5">
    <source>
        <dbReference type="ARBA" id="ARBA00023136"/>
    </source>
</evidence>
<dbReference type="PROSITE" id="PS50262">
    <property type="entry name" value="G_PROTEIN_RECEP_F1_2"/>
    <property type="match status" value="1"/>
</dbReference>
<keyword evidence="3" id="KW-1133">Transmembrane helix</keyword>
<comment type="caution">
    <text evidence="8">The sequence shown here is derived from an EMBL/GenBank/DDBJ whole genome shotgun (WGS) entry which is preliminary data.</text>
</comment>
<organism evidence="8 9">
    <name type="scientific">Paramuricea clavata</name>
    <name type="common">Red gorgonian</name>
    <name type="synonym">Violescent sea-whip</name>
    <dbReference type="NCBI Taxonomy" id="317549"/>
    <lineage>
        <taxon>Eukaryota</taxon>
        <taxon>Metazoa</taxon>
        <taxon>Cnidaria</taxon>
        <taxon>Anthozoa</taxon>
        <taxon>Octocorallia</taxon>
        <taxon>Malacalcyonacea</taxon>
        <taxon>Plexauridae</taxon>
        <taxon>Paramuricea</taxon>
    </lineage>
</organism>
<dbReference type="CDD" id="cd00637">
    <property type="entry name" value="7tm_classA_rhodopsin-like"/>
    <property type="match status" value="1"/>
</dbReference>
<feature type="non-terminal residue" evidence="8">
    <location>
        <position position="1"/>
    </location>
</feature>
<dbReference type="SUPFAM" id="SSF81321">
    <property type="entry name" value="Family A G protein-coupled receptor-like"/>
    <property type="match status" value="1"/>
</dbReference>
<keyword evidence="9" id="KW-1185">Reference proteome</keyword>
<dbReference type="Pfam" id="PF00001">
    <property type="entry name" value="7tm_1"/>
    <property type="match status" value="1"/>
</dbReference>
<reference evidence="8" key="1">
    <citation type="submission" date="2020-04" db="EMBL/GenBank/DDBJ databases">
        <authorList>
            <person name="Alioto T."/>
            <person name="Alioto T."/>
            <person name="Gomez Garrido J."/>
        </authorList>
    </citation>
    <scope>NUCLEOTIDE SEQUENCE</scope>
    <source>
        <strain evidence="8">A484AB</strain>
    </source>
</reference>
<dbReference type="EMBL" id="CACRXK020006424">
    <property type="protein sequence ID" value="CAB4009347.1"/>
    <property type="molecule type" value="Genomic_DNA"/>
</dbReference>
<feature type="non-terminal residue" evidence="8">
    <location>
        <position position="113"/>
    </location>
</feature>
<evidence type="ECO:0000313" key="8">
    <source>
        <dbReference type="EMBL" id="CAB4009347.1"/>
    </source>
</evidence>
<proteinExistence type="predicted"/>
<dbReference type="InterPro" id="IPR000276">
    <property type="entry name" value="GPCR_Rhodpsn"/>
</dbReference>
<evidence type="ECO:0000313" key="9">
    <source>
        <dbReference type="Proteomes" id="UP001152795"/>
    </source>
</evidence>
<evidence type="ECO:0000256" key="7">
    <source>
        <dbReference type="ARBA" id="ARBA00023224"/>
    </source>
</evidence>
<dbReference type="PRINTS" id="PR00237">
    <property type="entry name" value="GPCRRHODOPSN"/>
</dbReference>
<sequence length="113" mass="12694">SVYGWICSTVVAIDLDKMKGCCILLAVSTFFLPALIILVMYALVFVAVHKRRKMLRNGELGQTCNDQNQRSAFLQDLKAIRMLLVVVGVFILCWGPILIYILLVPYYPNLIGS</sequence>
<dbReference type="InterPro" id="IPR017452">
    <property type="entry name" value="GPCR_Rhodpsn_7TM"/>
</dbReference>
<protein>
    <submittedName>
        <fullName evidence="8">D(5)-like dopamine receptor</fullName>
    </submittedName>
</protein>
<keyword evidence="2" id="KW-0812">Transmembrane</keyword>
<dbReference type="Gene3D" id="1.20.1070.10">
    <property type="entry name" value="Rhodopsin 7-helix transmembrane proteins"/>
    <property type="match status" value="1"/>
</dbReference>
<dbReference type="GO" id="GO:0004930">
    <property type="term" value="F:G protein-coupled receptor activity"/>
    <property type="evidence" value="ECO:0007669"/>
    <property type="project" value="UniProtKB-KW"/>
</dbReference>
<dbReference type="Proteomes" id="UP001152795">
    <property type="component" value="Unassembled WGS sequence"/>
</dbReference>
<accession>A0A7D9EHT0</accession>
<evidence type="ECO:0000256" key="4">
    <source>
        <dbReference type="ARBA" id="ARBA00023040"/>
    </source>
</evidence>
<dbReference type="OrthoDB" id="5987909at2759"/>
<dbReference type="GO" id="GO:0016020">
    <property type="term" value="C:membrane"/>
    <property type="evidence" value="ECO:0007669"/>
    <property type="project" value="UniProtKB-SubCell"/>
</dbReference>
<dbReference type="PANTHER" id="PTHR24238">
    <property type="entry name" value="G-PROTEIN COUPLED RECEPTOR"/>
    <property type="match status" value="1"/>
</dbReference>
<keyword evidence="7" id="KW-0807">Transducer</keyword>